<keyword evidence="3" id="KW-1185">Reference proteome</keyword>
<evidence type="ECO:0000313" key="3">
    <source>
        <dbReference type="Proteomes" id="UP000050525"/>
    </source>
</evidence>
<dbReference type="STRING" id="8496.A0A151M7L9"/>
<feature type="chain" id="PRO_5007584781" evidence="1">
    <location>
        <begin position="17"/>
        <end position="92"/>
    </location>
</feature>
<evidence type="ECO:0000256" key="1">
    <source>
        <dbReference type="SAM" id="SignalP"/>
    </source>
</evidence>
<organism evidence="2 3">
    <name type="scientific">Alligator mississippiensis</name>
    <name type="common">American alligator</name>
    <dbReference type="NCBI Taxonomy" id="8496"/>
    <lineage>
        <taxon>Eukaryota</taxon>
        <taxon>Metazoa</taxon>
        <taxon>Chordata</taxon>
        <taxon>Craniata</taxon>
        <taxon>Vertebrata</taxon>
        <taxon>Euteleostomi</taxon>
        <taxon>Archelosauria</taxon>
        <taxon>Archosauria</taxon>
        <taxon>Crocodylia</taxon>
        <taxon>Alligatoridae</taxon>
        <taxon>Alligatorinae</taxon>
        <taxon>Alligator</taxon>
    </lineage>
</organism>
<name>A0A151M7L9_ALLMI</name>
<gene>
    <name evidence="2" type="ORF">Y1Q_0015375</name>
</gene>
<dbReference type="EMBL" id="AKHW03006373">
    <property type="protein sequence ID" value="KYO20516.1"/>
    <property type="molecule type" value="Genomic_DNA"/>
</dbReference>
<dbReference type="PhylomeDB" id="A0A151M7L9"/>
<proteinExistence type="predicted"/>
<reference evidence="2 3" key="1">
    <citation type="journal article" date="2012" name="Genome Biol.">
        <title>Sequencing three crocodilian genomes to illuminate the evolution of archosaurs and amniotes.</title>
        <authorList>
            <person name="St John J.A."/>
            <person name="Braun E.L."/>
            <person name="Isberg S.R."/>
            <person name="Miles L.G."/>
            <person name="Chong A.Y."/>
            <person name="Gongora J."/>
            <person name="Dalzell P."/>
            <person name="Moran C."/>
            <person name="Bed'hom B."/>
            <person name="Abzhanov A."/>
            <person name="Burgess S.C."/>
            <person name="Cooksey A.M."/>
            <person name="Castoe T.A."/>
            <person name="Crawford N.G."/>
            <person name="Densmore L.D."/>
            <person name="Drew J.C."/>
            <person name="Edwards S.V."/>
            <person name="Faircloth B.C."/>
            <person name="Fujita M.K."/>
            <person name="Greenwold M.J."/>
            <person name="Hoffmann F.G."/>
            <person name="Howard J.M."/>
            <person name="Iguchi T."/>
            <person name="Janes D.E."/>
            <person name="Khan S.Y."/>
            <person name="Kohno S."/>
            <person name="de Koning A.J."/>
            <person name="Lance S.L."/>
            <person name="McCarthy F.M."/>
            <person name="McCormack J.E."/>
            <person name="Merchant M.E."/>
            <person name="Peterson D.G."/>
            <person name="Pollock D.D."/>
            <person name="Pourmand N."/>
            <person name="Raney B.J."/>
            <person name="Roessler K.A."/>
            <person name="Sanford J.R."/>
            <person name="Sawyer R.H."/>
            <person name="Schmidt C.J."/>
            <person name="Triplett E.W."/>
            <person name="Tuberville T.D."/>
            <person name="Venegas-Anaya M."/>
            <person name="Howard J.T."/>
            <person name="Jarvis E.D."/>
            <person name="Guillette L.J.Jr."/>
            <person name="Glenn T.C."/>
            <person name="Green R.E."/>
            <person name="Ray D.A."/>
        </authorList>
    </citation>
    <scope>NUCLEOTIDE SEQUENCE [LARGE SCALE GENOMIC DNA]</scope>
    <source>
        <strain evidence="2">KSC_2009_1</strain>
    </source>
</reference>
<protein>
    <submittedName>
        <fullName evidence="2">17-beta-hydroxysteroid dehydrogenase 14-like</fullName>
    </submittedName>
</protein>
<sequence>MPGTGFLTLGAAGALAFCRVLREEYPDVPCKLNEVKINMGVATPERLGPGYVSHLEVGEAVAALVEKRRVSHAVLCASSPADLQALALEGQL</sequence>
<feature type="signal peptide" evidence="1">
    <location>
        <begin position="1"/>
        <end position="16"/>
    </location>
</feature>
<comment type="caution">
    <text evidence="2">The sequence shown here is derived from an EMBL/GenBank/DDBJ whole genome shotgun (WGS) entry which is preliminary data.</text>
</comment>
<keyword evidence="1" id="KW-0732">Signal</keyword>
<accession>A0A151M7L9</accession>
<dbReference type="AlphaFoldDB" id="A0A151M7L9"/>
<dbReference type="Proteomes" id="UP000050525">
    <property type="component" value="Unassembled WGS sequence"/>
</dbReference>
<evidence type="ECO:0000313" key="2">
    <source>
        <dbReference type="EMBL" id="KYO20516.1"/>
    </source>
</evidence>